<name>M2R3L9_CERS8</name>
<dbReference type="HOGENOM" id="CLU_1875190_0_0_1"/>
<keyword evidence="2" id="KW-1185">Reference proteome</keyword>
<sequence length="136" mass="13961">MAGPDGEAGRVGGMLSKLDIVVSVMGGYISSLAEGGSEVDVDRVGSGPEGGAMLEVDFVVVVYDRAVDHSRTVPPSHLSPGHAGPSMMMTGVSTSADIHKTPFTFCASSGMTSNRSALLYTRCSGTASTPKHDDNL</sequence>
<protein>
    <submittedName>
        <fullName evidence="1">CsMn28</fullName>
    </submittedName>
</protein>
<proteinExistence type="predicted"/>
<dbReference type="Proteomes" id="UP000016930">
    <property type="component" value="Unassembled WGS sequence"/>
</dbReference>
<reference evidence="1 2" key="1">
    <citation type="journal article" date="2012" name="Proc. Natl. Acad. Sci. U.S.A.">
        <title>Comparative genomics of Ceriporiopsis subvermispora and Phanerochaete chrysosporium provide insight into selective ligninolysis.</title>
        <authorList>
            <person name="Fernandez-Fueyo E."/>
            <person name="Ruiz-Duenas F.J."/>
            <person name="Ferreira P."/>
            <person name="Floudas D."/>
            <person name="Hibbett D.S."/>
            <person name="Canessa P."/>
            <person name="Larrondo L.F."/>
            <person name="James T.Y."/>
            <person name="Seelenfreund D."/>
            <person name="Lobos S."/>
            <person name="Polanco R."/>
            <person name="Tello M."/>
            <person name="Honda Y."/>
            <person name="Watanabe T."/>
            <person name="Watanabe T."/>
            <person name="Ryu J.S."/>
            <person name="Kubicek C.P."/>
            <person name="Schmoll M."/>
            <person name="Gaskell J."/>
            <person name="Hammel K.E."/>
            <person name="St John F.J."/>
            <person name="Vanden Wymelenberg A."/>
            <person name="Sabat G."/>
            <person name="Splinter BonDurant S."/>
            <person name="Syed K."/>
            <person name="Yadav J.S."/>
            <person name="Doddapaneni H."/>
            <person name="Subramanian V."/>
            <person name="Lavin J.L."/>
            <person name="Oguiza J.A."/>
            <person name="Perez G."/>
            <person name="Pisabarro A.G."/>
            <person name="Ramirez L."/>
            <person name="Santoyo F."/>
            <person name="Master E."/>
            <person name="Coutinho P.M."/>
            <person name="Henrissat B."/>
            <person name="Lombard V."/>
            <person name="Magnuson J.K."/>
            <person name="Kuees U."/>
            <person name="Hori C."/>
            <person name="Igarashi K."/>
            <person name="Samejima M."/>
            <person name="Held B.W."/>
            <person name="Barry K.W."/>
            <person name="LaButti K.M."/>
            <person name="Lapidus A."/>
            <person name="Lindquist E.A."/>
            <person name="Lucas S.M."/>
            <person name="Riley R."/>
            <person name="Salamov A.A."/>
            <person name="Hoffmeister D."/>
            <person name="Schwenk D."/>
            <person name="Hadar Y."/>
            <person name="Yarden O."/>
            <person name="de Vries R.P."/>
            <person name="Wiebenga A."/>
            <person name="Stenlid J."/>
            <person name="Eastwood D."/>
            <person name="Grigoriev I.V."/>
            <person name="Berka R.M."/>
            <person name="Blanchette R.A."/>
            <person name="Kersten P."/>
            <person name="Martinez A.T."/>
            <person name="Vicuna R."/>
            <person name="Cullen D."/>
        </authorList>
    </citation>
    <scope>NUCLEOTIDE SEQUENCE [LARGE SCALE GENOMIC DNA]</scope>
    <source>
        <strain evidence="1 2">B</strain>
    </source>
</reference>
<gene>
    <name evidence="1" type="primary">CsMn28</name>
    <name evidence="1" type="ORF">CERSUDRAFT_81893</name>
</gene>
<evidence type="ECO:0000313" key="2">
    <source>
        <dbReference type="Proteomes" id="UP000016930"/>
    </source>
</evidence>
<organism evidence="1 2">
    <name type="scientific">Ceriporiopsis subvermispora (strain B)</name>
    <name type="common">White-rot fungus</name>
    <name type="synonym">Gelatoporia subvermispora</name>
    <dbReference type="NCBI Taxonomy" id="914234"/>
    <lineage>
        <taxon>Eukaryota</taxon>
        <taxon>Fungi</taxon>
        <taxon>Dikarya</taxon>
        <taxon>Basidiomycota</taxon>
        <taxon>Agaricomycotina</taxon>
        <taxon>Agaricomycetes</taxon>
        <taxon>Polyporales</taxon>
        <taxon>Gelatoporiaceae</taxon>
        <taxon>Gelatoporia</taxon>
    </lineage>
</organism>
<dbReference type="EMBL" id="KB445794">
    <property type="protein sequence ID" value="EMD39120.1"/>
    <property type="molecule type" value="Genomic_DNA"/>
</dbReference>
<accession>M2R3L9</accession>
<dbReference type="AlphaFoldDB" id="M2R3L9"/>
<evidence type="ECO:0000313" key="1">
    <source>
        <dbReference type="EMBL" id="EMD39120.1"/>
    </source>
</evidence>